<protein>
    <submittedName>
        <fullName evidence="2">Uncharacterized protein</fullName>
    </submittedName>
</protein>
<feature type="signal peptide" evidence="1">
    <location>
        <begin position="1"/>
        <end position="20"/>
    </location>
</feature>
<proteinExistence type="predicted"/>
<keyword evidence="3" id="KW-1185">Reference proteome</keyword>
<keyword evidence="1" id="KW-0732">Signal</keyword>
<feature type="chain" id="PRO_5038570453" evidence="1">
    <location>
        <begin position="21"/>
        <end position="136"/>
    </location>
</feature>
<dbReference type="Proteomes" id="UP000828390">
    <property type="component" value="Unassembled WGS sequence"/>
</dbReference>
<dbReference type="AlphaFoldDB" id="A0A9D4ERD8"/>
<evidence type="ECO:0000256" key="1">
    <source>
        <dbReference type="SAM" id="SignalP"/>
    </source>
</evidence>
<dbReference type="EMBL" id="JAIWYP010000008">
    <property type="protein sequence ID" value="KAH3784960.1"/>
    <property type="molecule type" value="Genomic_DNA"/>
</dbReference>
<evidence type="ECO:0000313" key="3">
    <source>
        <dbReference type="Proteomes" id="UP000828390"/>
    </source>
</evidence>
<name>A0A9D4ERD8_DREPO</name>
<evidence type="ECO:0000313" key="2">
    <source>
        <dbReference type="EMBL" id="KAH3784960.1"/>
    </source>
</evidence>
<comment type="caution">
    <text evidence="2">The sequence shown here is derived from an EMBL/GenBank/DDBJ whole genome shotgun (WGS) entry which is preliminary data.</text>
</comment>
<organism evidence="2 3">
    <name type="scientific">Dreissena polymorpha</name>
    <name type="common">Zebra mussel</name>
    <name type="synonym">Mytilus polymorpha</name>
    <dbReference type="NCBI Taxonomy" id="45954"/>
    <lineage>
        <taxon>Eukaryota</taxon>
        <taxon>Metazoa</taxon>
        <taxon>Spiralia</taxon>
        <taxon>Lophotrochozoa</taxon>
        <taxon>Mollusca</taxon>
        <taxon>Bivalvia</taxon>
        <taxon>Autobranchia</taxon>
        <taxon>Heteroconchia</taxon>
        <taxon>Euheterodonta</taxon>
        <taxon>Imparidentia</taxon>
        <taxon>Neoheterodontei</taxon>
        <taxon>Myida</taxon>
        <taxon>Dreissenoidea</taxon>
        <taxon>Dreissenidae</taxon>
        <taxon>Dreissena</taxon>
    </lineage>
</organism>
<reference evidence="2" key="2">
    <citation type="submission" date="2020-11" db="EMBL/GenBank/DDBJ databases">
        <authorList>
            <person name="McCartney M.A."/>
            <person name="Auch B."/>
            <person name="Kono T."/>
            <person name="Mallez S."/>
            <person name="Becker A."/>
            <person name="Gohl D.M."/>
            <person name="Silverstein K.A.T."/>
            <person name="Koren S."/>
            <person name="Bechman K.B."/>
            <person name="Herman A."/>
            <person name="Abrahante J.E."/>
            <person name="Garbe J."/>
        </authorList>
    </citation>
    <scope>NUCLEOTIDE SEQUENCE</scope>
    <source>
        <strain evidence="2">Duluth1</strain>
        <tissue evidence="2">Whole animal</tissue>
    </source>
</reference>
<sequence>MVCSATSFLLLVMFCGTVSCIFSPTVKPNCYGVTCPSIYCTYGQYKPPGKCCPKCKQAPNSNKPLPCKIDADCAAVVCDNEGEEVECHDAVPPQKGRECHCHIPGECLTDSDCIEECGHKATCDDGACHGKKCDHT</sequence>
<gene>
    <name evidence="2" type="ORF">DPMN_163033</name>
</gene>
<accession>A0A9D4ERD8</accession>
<reference evidence="2" key="1">
    <citation type="journal article" date="2019" name="bioRxiv">
        <title>The Genome of the Zebra Mussel, Dreissena polymorpha: A Resource for Invasive Species Research.</title>
        <authorList>
            <person name="McCartney M.A."/>
            <person name="Auch B."/>
            <person name="Kono T."/>
            <person name="Mallez S."/>
            <person name="Zhang Y."/>
            <person name="Obille A."/>
            <person name="Becker A."/>
            <person name="Abrahante J.E."/>
            <person name="Garbe J."/>
            <person name="Badalamenti J.P."/>
            <person name="Herman A."/>
            <person name="Mangelson H."/>
            <person name="Liachko I."/>
            <person name="Sullivan S."/>
            <person name="Sone E.D."/>
            <person name="Koren S."/>
            <person name="Silverstein K.A.T."/>
            <person name="Beckman K.B."/>
            <person name="Gohl D.M."/>
        </authorList>
    </citation>
    <scope>NUCLEOTIDE SEQUENCE</scope>
    <source>
        <strain evidence="2">Duluth1</strain>
        <tissue evidence="2">Whole animal</tissue>
    </source>
</reference>